<dbReference type="Proteomes" id="UP001189429">
    <property type="component" value="Unassembled WGS sequence"/>
</dbReference>
<dbReference type="Gene3D" id="3.40.50.300">
    <property type="entry name" value="P-loop containing nucleotide triphosphate hydrolases"/>
    <property type="match status" value="1"/>
</dbReference>
<dbReference type="EMBL" id="CAUYUJ010001011">
    <property type="protein sequence ID" value="CAK0793658.1"/>
    <property type="molecule type" value="Genomic_DNA"/>
</dbReference>
<name>A0ABN9PKW0_9DINO</name>
<evidence type="ECO:0000313" key="2">
    <source>
        <dbReference type="EMBL" id="CAK0793658.1"/>
    </source>
</evidence>
<dbReference type="PANTHER" id="PTHR11649">
    <property type="entry name" value="MSS1/TRME-RELATED GTP-BINDING PROTEIN"/>
    <property type="match status" value="1"/>
</dbReference>
<dbReference type="InterPro" id="IPR027417">
    <property type="entry name" value="P-loop_NTPase"/>
</dbReference>
<dbReference type="SUPFAM" id="SSF52540">
    <property type="entry name" value="P-loop containing nucleoside triphosphate hydrolases"/>
    <property type="match status" value="1"/>
</dbReference>
<feature type="domain" description="G" evidence="1">
    <location>
        <begin position="34"/>
        <end position="176"/>
    </location>
</feature>
<feature type="non-terminal residue" evidence="2">
    <location>
        <position position="1"/>
    </location>
</feature>
<accession>A0ABN9PKW0</accession>
<comment type="caution">
    <text evidence="2">The sequence shown here is derived from an EMBL/GenBank/DDBJ whole genome shotgun (WGS) entry which is preliminary data.</text>
</comment>
<keyword evidence="3" id="KW-1185">Reference proteome</keyword>
<dbReference type="Pfam" id="PF01926">
    <property type="entry name" value="MMR_HSR1"/>
    <property type="match status" value="1"/>
</dbReference>
<proteinExistence type="predicted"/>
<gene>
    <name evidence="2" type="ORF">PCOR1329_LOCUS3894</name>
</gene>
<protein>
    <recommendedName>
        <fullName evidence="1">G domain-containing protein</fullName>
    </recommendedName>
</protein>
<reference evidence="2" key="1">
    <citation type="submission" date="2023-10" db="EMBL/GenBank/DDBJ databases">
        <authorList>
            <person name="Chen Y."/>
            <person name="Shah S."/>
            <person name="Dougan E. K."/>
            <person name="Thang M."/>
            <person name="Chan C."/>
        </authorList>
    </citation>
    <scope>NUCLEOTIDE SEQUENCE [LARGE SCALE GENOMIC DNA]</scope>
</reference>
<dbReference type="InterPro" id="IPR006073">
    <property type="entry name" value="GTP-bd"/>
</dbReference>
<organism evidence="2 3">
    <name type="scientific">Prorocentrum cordatum</name>
    <dbReference type="NCBI Taxonomy" id="2364126"/>
    <lineage>
        <taxon>Eukaryota</taxon>
        <taxon>Sar</taxon>
        <taxon>Alveolata</taxon>
        <taxon>Dinophyceae</taxon>
        <taxon>Prorocentrales</taxon>
        <taxon>Prorocentraceae</taxon>
        <taxon>Prorocentrum</taxon>
    </lineage>
</organism>
<evidence type="ECO:0000313" key="3">
    <source>
        <dbReference type="Proteomes" id="UP001189429"/>
    </source>
</evidence>
<sequence>RPRREDSPPRSVRLGRRPKVKYLWQLPEAVAPELVFVGRSNAGKSTLLNALLGRREAMASDRGGKTRSLNWYPDGFTDFAGWNRDGSRVQEQVAPEGGDESVPSSSSAMPKGHCLVDCFGLGPVSYSDLRARKLQSWGPLLDGYLSERRCLTTVLHLVSSEYFGGLEDADRDLVEIFKRALATRRRKGIEPFEYIQVLTKADLLLPEDLPGCLERLGLELGRLGLPPRGVVACSVDAEGGPAPVQCLGAEELRGVIEAAAGRGWSRQPSWEGERKVRDIPRRNRDEAKQVREALFRSRVIDLNDERQTKHRGGKGATTIMPSSV</sequence>
<dbReference type="PANTHER" id="PTHR11649:SF13">
    <property type="entry name" value="ENGB-TYPE G DOMAIN-CONTAINING PROTEIN"/>
    <property type="match status" value="1"/>
</dbReference>
<evidence type="ECO:0000259" key="1">
    <source>
        <dbReference type="Pfam" id="PF01926"/>
    </source>
</evidence>